<dbReference type="EMBL" id="JAOPGA020000280">
    <property type="protein sequence ID" value="KAL0477912.1"/>
    <property type="molecule type" value="Genomic_DNA"/>
</dbReference>
<protein>
    <submittedName>
        <fullName evidence="2">Inosose dehydratase</fullName>
    </submittedName>
</protein>
<keyword evidence="3" id="KW-1185">Reference proteome</keyword>
<dbReference type="InterPro" id="IPR013022">
    <property type="entry name" value="Xyl_isomerase-like_TIM-brl"/>
</dbReference>
<evidence type="ECO:0000313" key="3">
    <source>
        <dbReference type="Proteomes" id="UP001431209"/>
    </source>
</evidence>
<dbReference type="AlphaFoldDB" id="A0AAW2YL93"/>
<organism evidence="2 3">
    <name type="scientific">Acrasis kona</name>
    <dbReference type="NCBI Taxonomy" id="1008807"/>
    <lineage>
        <taxon>Eukaryota</taxon>
        <taxon>Discoba</taxon>
        <taxon>Heterolobosea</taxon>
        <taxon>Tetramitia</taxon>
        <taxon>Eutetramitia</taxon>
        <taxon>Acrasidae</taxon>
        <taxon>Acrasis</taxon>
    </lineage>
</organism>
<proteinExistence type="predicted"/>
<dbReference type="Proteomes" id="UP001431209">
    <property type="component" value="Unassembled WGS sequence"/>
</dbReference>
<accession>A0AAW2YL93</accession>
<evidence type="ECO:0000313" key="2">
    <source>
        <dbReference type="EMBL" id="KAL0477912.1"/>
    </source>
</evidence>
<dbReference type="InterPro" id="IPR036237">
    <property type="entry name" value="Xyl_isomerase-like_sf"/>
</dbReference>
<dbReference type="Pfam" id="PF01261">
    <property type="entry name" value="AP_endonuc_2"/>
    <property type="match status" value="1"/>
</dbReference>
<evidence type="ECO:0000259" key="1">
    <source>
        <dbReference type="Pfam" id="PF01261"/>
    </source>
</evidence>
<sequence length="347" mass="39951">MMRGPALFVAQYLSDEYPFNNLENISTWASSMGYKGIQIPCDKRLIDIERAEEDQEYCDNIVNMLKKKDLVLTELSTHSVGQLIAVHPAYDSLMDTFAPEEVRGNPEERVKWATEFLKKSARASKRLGTKAQATFSGSLAWPYFFPYPQRPEGMIEIAFTELAKRWKPILDVYDQEGIDACYELHPGMDLHDGVTFELFLRHLNYHPRANILYDPSHMVVQQMDYLTFIDHYHDRIKAVHVKDAEYHSDGRQGVYGGYSNWVDRAGRFRALGEGQIDFKKIFSKLAQYGFNGWAVHENECCLKDPVQCAEDGVAFINNHIIKTTDRKFDDFLGGKHDKEMINKMLGL</sequence>
<gene>
    <name evidence="2" type="ORF">AKO1_005395</name>
</gene>
<comment type="caution">
    <text evidence="2">The sequence shown here is derived from an EMBL/GenBank/DDBJ whole genome shotgun (WGS) entry which is preliminary data.</text>
</comment>
<dbReference type="InterPro" id="IPR050312">
    <property type="entry name" value="IolE/XylAMocC-like"/>
</dbReference>
<dbReference type="PANTHER" id="PTHR12110:SF21">
    <property type="entry name" value="XYLOSE ISOMERASE-LIKE TIM BARREL DOMAIN-CONTAINING PROTEIN"/>
    <property type="match status" value="1"/>
</dbReference>
<reference evidence="2 3" key="1">
    <citation type="submission" date="2024-03" db="EMBL/GenBank/DDBJ databases">
        <title>The Acrasis kona genome and developmental transcriptomes reveal deep origins of eukaryotic multicellular pathways.</title>
        <authorList>
            <person name="Sheikh S."/>
            <person name="Fu C.-J."/>
            <person name="Brown M.W."/>
            <person name="Baldauf S.L."/>
        </authorList>
    </citation>
    <scope>NUCLEOTIDE SEQUENCE [LARGE SCALE GENOMIC DNA]</scope>
    <source>
        <strain evidence="2 3">ATCC MYA-3509</strain>
    </source>
</reference>
<dbReference type="SUPFAM" id="SSF51658">
    <property type="entry name" value="Xylose isomerase-like"/>
    <property type="match status" value="1"/>
</dbReference>
<name>A0AAW2YL93_9EUKA</name>
<feature type="domain" description="Xylose isomerase-like TIM barrel" evidence="1">
    <location>
        <begin position="28"/>
        <end position="317"/>
    </location>
</feature>
<dbReference type="Gene3D" id="3.20.20.150">
    <property type="entry name" value="Divalent-metal-dependent TIM barrel enzymes"/>
    <property type="match status" value="1"/>
</dbReference>
<dbReference type="PANTHER" id="PTHR12110">
    <property type="entry name" value="HYDROXYPYRUVATE ISOMERASE"/>
    <property type="match status" value="1"/>
</dbReference>